<name>A0AAE0JGV2_9PEZI</name>
<dbReference type="Pfam" id="PF06985">
    <property type="entry name" value="HET"/>
    <property type="match status" value="1"/>
</dbReference>
<dbReference type="Proteomes" id="UP001278500">
    <property type="component" value="Unassembled WGS sequence"/>
</dbReference>
<keyword evidence="3" id="KW-1185">Reference proteome</keyword>
<dbReference type="PANTHER" id="PTHR33112">
    <property type="entry name" value="DOMAIN PROTEIN, PUTATIVE-RELATED"/>
    <property type="match status" value="1"/>
</dbReference>
<evidence type="ECO:0000313" key="3">
    <source>
        <dbReference type="Proteomes" id="UP001278500"/>
    </source>
</evidence>
<reference evidence="2" key="1">
    <citation type="journal article" date="2023" name="Mol. Phylogenet. Evol.">
        <title>Genome-scale phylogeny and comparative genomics of the fungal order Sordariales.</title>
        <authorList>
            <person name="Hensen N."/>
            <person name="Bonometti L."/>
            <person name="Westerberg I."/>
            <person name="Brannstrom I.O."/>
            <person name="Guillou S."/>
            <person name="Cros-Aarteil S."/>
            <person name="Calhoun S."/>
            <person name="Haridas S."/>
            <person name="Kuo A."/>
            <person name="Mondo S."/>
            <person name="Pangilinan J."/>
            <person name="Riley R."/>
            <person name="LaButti K."/>
            <person name="Andreopoulos B."/>
            <person name="Lipzen A."/>
            <person name="Chen C."/>
            <person name="Yan M."/>
            <person name="Daum C."/>
            <person name="Ng V."/>
            <person name="Clum A."/>
            <person name="Steindorff A."/>
            <person name="Ohm R.A."/>
            <person name="Martin F."/>
            <person name="Silar P."/>
            <person name="Natvig D.O."/>
            <person name="Lalanne C."/>
            <person name="Gautier V."/>
            <person name="Ament-Velasquez S.L."/>
            <person name="Kruys A."/>
            <person name="Hutchinson M.I."/>
            <person name="Powell A.J."/>
            <person name="Barry K."/>
            <person name="Miller A.N."/>
            <person name="Grigoriev I.V."/>
            <person name="Debuchy R."/>
            <person name="Gladieux P."/>
            <person name="Hiltunen Thoren M."/>
            <person name="Johannesson H."/>
        </authorList>
    </citation>
    <scope>NUCLEOTIDE SEQUENCE</scope>
    <source>
        <strain evidence="2">CBS 560.94</strain>
    </source>
</reference>
<accession>A0AAE0JGV2</accession>
<protein>
    <recommendedName>
        <fullName evidence="1">Heterokaryon incompatibility domain-containing protein</fullName>
    </recommendedName>
</protein>
<dbReference type="InterPro" id="IPR010730">
    <property type="entry name" value="HET"/>
</dbReference>
<dbReference type="GeneID" id="87866654"/>
<organism evidence="2 3">
    <name type="scientific">Neurospora tetraspora</name>
    <dbReference type="NCBI Taxonomy" id="94610"/>
    <lineage>
        <taxon>Eukaryota</taxon>
        <taxon>Fungi</taxon>
        <taxon>Dikarya</taxon>
        <taxon>Ascomycota</taxon>
        <taxon>Pezizomycotina</taxon>
        <taxon>Sordariomycetes</taxon>
        <taxon>Sordariomycetidae</taxon>
        <taxon>Sordariales</taxon>
        <taxon>Sordariaceae</taxon>
        <taxon>Neurospora</taxon>
    </lineage>
</organism>
<proteinExistence type="predicted"/>
<gene>
    <name evidence="2" type="ORF">B0H65DRAFT_547246</name>
</gene>
<comment type="caution">
    <text evidence="2">The sequence shown here is derived from an EMBL/GenBank/DDBJ whole genome shotgun (WGS) entry which is preliminary data.</text>
</comment>
<evidence type="ECO:0000313" key="2">
    <source>
        <dbReference type="EMBL" id="KAK3347416.1"/>
    </source>
</evidence>
<dbReference type="AlphaFoldDB" id="A0AAE0JGV2"/>
<reference evidence="2" key="2">
    <citation type="submission" date="2023-06" db="EMBL/GenBank/DDBJ databases">
        <authorList>
            <consortium name="Lawrence Berkeley National Laboratory"/>
            <person name="Haridas S."/>
            <person name="Hensen N."/>
            <person name="Bonometti L."/>
            <person name="Westerberg I."/>
            <person name="Brannstrom I.O."/>
            <person name="Guillou S."/>
            <person name="Cros-Aarteil S."/>
            <person name="Calhoun S."/>
            <person name="Kuo A."/>
            <person name="Mondo S."/>
            <person name="Pangilinan J."/>
            <person name="Riley R."/>
            <person name="Labutti K."/>
            <person name="Andreopoulos B."/>
            <person name="Lipzen A."/>
            <person name="Chen C."/>
            <person name="Yanf M."/>
            <person name="Daum C."/>
            <person name="Ng V."/>
            <person name="Clum A."/>
            <person name="Steindorff A."/>
            <person name="Ohm R."/>
            <person name="Martin F."/>
            <person name="Silar P."/>
            <person name="Natvig D."/>
            <person name="Lalanne C."/>
            <person name="Gautier V."/>
            <person name="Ament-Velasquez S.L."/>
            <person name="Kruys A."/>
            <person name="Hutchinson M.I."/>
            <person name="Powell A.J."/>
            <person name="Barry K."/>
            <person name="Miller A.N."/>
            <person name="Grigoriev I.V."/>
            <person name="Debuchy R."/>
            <person name="Gladieux P."/>
            <person name="Thoren M.H."/>
            <person name="Johannesson H."/>
        </authorList>
    </citation>
    <scope>NUCLEOTIDE SEQUENCE</scope>
    <source>
        <strain evidence="2">CBS 560.94</strain>
    </source>
</reference>
<sequence>MATVYRNAYLTIVAGIAASSDEGFLMGRRHAAGEENQVYRATWPFPSSEPELEHPKTSSLTSQTVTVLPLDTRGWTLQERALSTRLLRFGLHELTWSCLSIPWACECGHREYPSPSVFSLRSLATIEKEPGKDPYRDKETQIMHLWQNWDSIVTEYNSRQLTQYLDKLPAVSGMAKVFESLTGSRYVAGLWVDNFVRNLCWYLPPEKREEEGENEKGVAVGQYVAPSWSWASLGRRHSYGTVMLFAGGVGITQAVPPDARRFVPRAEVVEVEAVTVGKNPLGRVRDGWVKLRGVLRKGVLVVKGERPEVPVETRYSVEFKGLETVEVRVCPDTLLERFEVIGADGSKEQSVRRAREETKGDEKVSGSEVYLLLLGNFMTINLRKVQSISLDFLVLGLSPRKGKSGVYKRIGYGYTEPIFAGQIEDYVDLADQALVTIV</sequence>
<dbReference type="PANTHER" id="PTHR33112:SF16">
    <property type="entry name" value="HETEROKARYON INCOMPATIBILITY DOMAIN-CONTAINING PROTEIN"/>
    <property type="match status" value="1"/>
</dbReference>
<dbReference type="EMBL" id="JAUEPP010000003">
    <property type="protein sequence ID" value="KAK3347416.1"/>
    <property type="molecule type" value="Genomic_DNA"/>
</dbReference>
<dbReference type="RefSeq" id="XP_062682498.1">
    <property type="nucleotide sequence ID" value="XM_062829500.1"/>
</dbReference>
<evidence type="ECO:0000259" key="1">
    <source>
        <dbReference type="Pfam" id="PF06985"/>
    </source>
</evidence>
<feature type="domain" description="Heterokaryon incompatibility" evidence="1">
    <location>
        <begin position="1"/>
        <end position="79"/>
    </location>
</feature>